<sequence length="469" mass="50916">MKTKYDAIVVGAGPAGLACSAELTAKGLDVALVDEQSSPGGQIYRNITRATVNRHNILGSDYSEGLQVVKEFTEGGGTYLPRTRVWQAEATGDVYFSRDGYSGALHGEYIVLTTGAMERPVPFPGWTLPGVMTCGGMSNLFKDSGLVPKQPVVICGSGPLVWLVAEHLLALDAPITAILDTTPISQITAAMKHVGGALKRFDYMMKGIKMIAGVEAKARKKKVPLHRNISHLEAIGTDRVERVSCKKGARTLSFEASTLLVSEGIIPNTSLLRQVGVKHTWNPVQRFWHPDVTLEGRTNLDSVFVAGDGSFVHGAKSAEYKGRLTGLTIARELHRLSDQQFAEQSAPVKEKLKRELLPRPFIDALYAPAKKLYALADDTIVCRCESITAGRIREFIAEGYVDHNEIKAIIRCGMGPCQGRMCSSAVFELIAEGSGLAPETIRQHRLRPPIKPVSLQELANAKVGENDES</sequence>
<accession>A0A1H0JXE8</accession>
<dbReference type="SUPFAM" id="SSF51905">
    <property type="entry name" value="FAD/NAD(P)-binding domain"/>
    <property type="match status" value="1"/>
</dbReference>
<dbReference type="Proteomes" id="UP000199073">
    <property type="component" value="Unassembled WGS sequence"/>
</dbReference>
<dbReference type="PRINTS" id="PR00469">
    <property type="entry name" value="PNDRDTASEII"/>
</dbReference>
<feature type="domain" description="BFD-like [2Fe-2S]-binding" evidence="2">
    <location>
        <begin position="380"/>
        <end position="432"/>
    </location>
</feature>
<dbReference type="InterPro" id="IPR036188">
    <property type="entry name" value="FAD/NAD-bd_sf"/>
</dbReference>
<dbReference type="AlphaFoldDB" id="A0A1H0JXE8"/>
<dbReference type="Pfam" id="PF07992">
    <property type="entry name" value="Pyr_redox_2"/>
    <property type="match status" value="1"/>
</dbReference>
<dbReference type="InterPro" id="IPR023753">
    <property type="entry name" value="FAD/NAD-binding_dom"/>
</dbReference>
<dbReference type="PANTHER" id="PTHR42949:SF3">
    <property type="entry name" value="ANAEROBIC GLYCEROL-3-PHOSPHATE DEHYDROGENASE SUBUNIT B"/>
    <property type="match status" value="1"/>
</dbReference>
<dbReference type="RefSeq" id="WP_092219161.1">
    <property type="nucleotide sequence ID" value="NZ_FNJI01000002.1"/>
</dbReference>
<dbReference type="InterPro" id="IPR051691">
    <property type="entry name" value="Metab_Enz_Cyan_OpOx_G3PDH"/>
</dbReference>
<dbReference type="GO" id="GO:0016491">
    <property type="term" value="F:oxidoreductase activity"/>
    <property type="evidence" value="ECO:0007669"/>
    <property type="project" value="UniProtKB-KW"/>
</dbReference>
<evidence type="ECO:0000313" key="4">
    <source>
        <dbReference type="EMBL" id="SDO48061.1"/>
    </source>
</evidence>
<protein>
    <submittedName>
        <fullName evidence="4">Thioredoxin reductase</fullName>
    </submittedName>
</protein>
<gene>
    <name evidence="4" type="ORF">SAMN05660330_00354</name>
</gene>
<dbReference type="CDD" id="cd19946">
    <property type="entry name" value="GlpA-like_Fer2_BFD-like"/>
    <property type="match status" value="1"/>
</dbReference>
<dbReference type="PANTHER" id="PTHR42949">
    <property type="entry name" value="ANAEROBIC GLYCEROL-3-PHOSPHATE DEHYDROGENASE SUBUNIT B"/>
    <property type="match status" value="1"/>
</dbReference>
<organism evidence="4 5">
    <name type="scientific">Desulforhopalus singaporensis</name>
    <dbReference type="NCBI Taxonomy" id="91360"/>
    <lineage>
        <taxon>Bacteria</taxon>
        <taxon>Pseudomonadati</taxon>
        <taxon>Thermodesulfobacteriota</taxon>
        <taxon>Desulfobulbia</taxon>
        <taxon>Desulfobulbales</taxon>
        <taxon>Desulfocapsaceae</taxon>
        <taxon>Desulforhopalus</taxon>
    </lineage>
</organism>
<keyword evidence="1" id="KW-0560">Oxidoreductase</keyword>
<dbReference type="EMBL" id="FNJI01000002">
    <property type="protein sequence ID" value="SDO48061.1"/>
    <property type="molecule type" value="Genomic_DNA"/>
</dbReference>
<evidence type="ECO:0000259" key="2">
    <source>
        <dbReference type="Pfam" id="PF04324"/>
    </source>
</evidence>
<dbReference type="InterPro" id="IPR041854">
    <property type="entry name" value="BFD-like_2Fe2S-bd_dom_sf"/>
</dbReference>
<dbReference type="Gene3D" id="1.10.10.1100">
    <property type="entry name" value="BFD-like [2Fe-2S]-binding domain"/>
    <property type="match status" value="1"/>
</dbReference>
<evidence type="ECO:0000313" key="5">
    <source>
        <dbReference type="Proteomes" id="UP000199073"/>
    </source>
</evidence>
<keyword evidence="5" id="KW-1185">Reference proteome</keyword>
<evidence type="ECO:0000256" key="1">
    <source>
        <dbReference type="ARBA" id="ARBA00023002"/>
    </source>
</evidence>
<dbReference type="PROSITE" id="PS51257">
    <property type="entry name" value="PROKAR_LIPOPROTEIN"/>
    <property type="match status" value="1"/>
</dbReference>
<proteinExistence type="predicted"/>
<dbReference type="InterPro" id="IPR007419">
    <property type="entry name" value="BFD-like_2Fe2S-bd_dom"/>
</dbReference>
<dbReference type="PIRSF" id="PIRSF037495">
    <property type="entry name" value="Opine_OX_OoxA/HcnB"/>
    <property type="match status" value="1"/>
</dbReference>
<dbReference type="Gene3D" id="3.50.50.60">
    <property type="entry name" value="FAD/NAD(P)-binding domain"/>
    <property type="match status" value="2"/>
</dbReference>
<dbReference type="PRINTS" id="PR00368">
    <property type="entry name" value="FADPNR"/>
</dbReference>
<dbReference type="InterPro" id="IPR017224">
    <property type="entry name" value="Opine_Oxase_asu/HCN_bsu"/>
</dbReference>
<feature type="domain" description="FAD/NAD(P)-binding" evidence="3">
    <location>
        <begin position="5"/>
        <end position="310"/>
    </location>
</feature>
<reference evidence="4 5" key="1">
    <citation type="submission" date="2016-10" db="EMBL/GenBank/DDBJ databases">
        <authorList>
            <person name="de Groot N.N."/>
        </authorList>
    </citation>
    <scope>NUCLEOTIDE SEQUENCE [LARGE SCALE GENOMIC DNA]</scope>
    <source>
        <strain evidence="4 5">DSM 12130</strain>
    </source>
</reference>
<name>A0A1H0JXE8_9BACT</name>
<evidence type="ECO:0000259" key="3">
    <source>
        <dbReference type="Pfam" id="PF07992"/>
    </source>
</evidence>
<dbReference type="STRING" id="91360.SAMN05660330_00354"/>
<dbReference type="OrthoDB" id="9801699at2"/>
<dbReference type="Pfam" id="PF04324">
    <property type="entry name" value="Fer2_BFD"/>
    <property type="match status" value="1"/>
</dbReference>